<protein>
    <recommendedName>
        <fullName evidence="2">Arpin</fullName>
    </recommendedName>
</protein>
<reference evidence="4" key="1">
    <citation type="submission" date="2022-11" db="UniProtKB">
        <authorList>
            <consortium name="EnsemblMetazoa"/>
        </authorList>
    </citation>
    <scope>IDENTIFICATION</scope>
</reference>
<evidence type="ECO:0000313" key="4">
    <source>
        <dbReference type="EnsemblMetazoa" id="XP_038078063.1"/>
    </source>
</evidence>
<evidence type="ECO:0000256" key="3">
    <source>
        <dbReference type="SAM" id="MobiDB-lite"/>
    </source>
</evidence>
<dbReference type="GO" id="GO:0051126">
    <property type="term" value="P:negative regulation of actin nucleation"/>
    <property type="evidence" value="ECO:0007669"/>
    <property type="project" value="InterPro"/>
</dbReference>
<name>A0A914BP64_PATMI</name>
<accession>A0A914BP64</accession>
<evidence type="ECO:0000256" key="2">
    <source>
        <dbReference type="ARBA" id="ARBA00019314"/>
    </source>
</evidence>
<dbReference type="PANTHER" id="PTHR31199:SF1">
    <property type="entry name" value="ARPIN"/>
    <property type="match status" value="1"/>
</dbReference>
<proteinExistence type="inferred from homology"/>
<sequence length="222" mass="24742">MSRLYDNQPLQSVPVENQTWKGEWNPEVHSGPGVLLDGVLHGRSRHVITDTNQKKSRYVVLHVKPTVAHRRKFDSRGIEIEPNFSDTQKVSKGHLMSSYKTEAKGKSDRLSTPEVISTVSKQDLSSLTSKHNRDGCVALWAREEQLDKIELENGDTIRLKTTADCPFIFSIAKLDTVTSQVSNYAGGETVGSSWTDKVMSMKAQDAPEPQDTGGAEDDEWDD</sequence>
<organism evidence="4 5">
    <name type="scientific">Patiria miniata</name>
    <name type="common">Bat star</name>
    <name type="synonym">Asterina miniata</name>
    <dbReference type="NCBI Taxonomy" id="46514"/>
    <lineage>
        <taxon>Eukaryota</taxon>
        <taxon>Metazoa</taxon>
        <taxon>Echinodermata</taxon>
        <taxon>Eleutherozoa</taxon>
        <taxon>Asterozoa</taxon>
        <taxon>Asteroidea</taxon>
        <taxon>Valvatacea</taxon>
        <taxon>Valvatida</taxon>
        <taxon>Asterinidae</taxon>
        <taxon>Patiria</taxon>
    </lineage>
</organism>
<dbReference type="Proteomes" id="UP000887568">
    <property type="component" value="Unplaced"/>
</dbReference>
<feature type="region of interest" description="Disordered" evidence="3">
    <location>
        <begin position="198"/>
        <end position="222"/>
    </location>
</feature>
<evidence type="ECO:0000313" key="5">
    <source>
        <dbReference type="Proteomes" id="UP000887568"/>
    </source>
</evidence>
<evidence type="ECO:0000256" key="1">
    <source>
        <dbReference type="ARBA" id="ARBA00008453"/>
    </source>
</evidence>
<dbReference type="RefSeq" id="XP_038078063.1">
    <property type="nucleotide sequence ID" value="XM_038222135.1"/>
</dbReference>
<dbReference type="OMA" id="QTVAFWI"/>
<dbReference type="AlphaFoldDB" id="A0A914BP64"/>
<dbReference type="EnsemblMetazoa" id="XM_038222135.1">
    <property type="protein sequence ID" value="XP_038078063.1"/>
    <property type="gene ID" value="LOC119745630"/>
</dbReference>
<dbReference type="PANTHER" id="PTHR31199">
    <property type="entry name" value="ARPIN"/>
    <property type="match status" value="1"/>
</dbReference>
<keyword evidence="5" id="KW-1185">Reference proteome</keyword>
<dbReference type="GeneID" id="119745630"/>
<dbReference type="OrthoDB" id="5953051at2759"/>
<dbReference type="CTD" id="348110"/>
<comment type="similarity">
    <text evidence="1">Belongs to the Arpin family.</text>
</comment>
<dbReference type="Pfam" id="PF10574">
    <property type="entry name" value="UPF0552"/>
    <property type="match status" value="1"/>
</dbReference>
<dbReference type="InterPro" id="IPR018889">
    <property type="entry name" value="Arpin"/>
</dbReference>